<dbReference type="AlphaFoldDB" id="A0A4T8J9R4"/>
<evidence type="ECO:0000313" key="2">
    <source>
        <dbReference type="Proteomes" id="UP000309937"/>
    </source>
</evidence>
<dbReference type="Proteomes" id="UP000309937">
    <property type="component" value="Unassembled WGS sequence"/>
</dbReference>
<name>A0A4T8J9R4_ECOLX</name>
<organism evidence="1 2">
    <name type="scientific">Escherichia coli</name>
    <dbReference type="NCBI Taxonomy" id="562"/>
    <lineage>
        <taxon>Bacteria</taxon>
        <taxon>Pseudomonadati</taxon>
        <taxon>Pseudomonadota</taxon>
        <taxon>Gammaproteobacteria</taxon>
        <taxon>Enterobacterales</taxon>
        <taxon>Enterobacteriaceae</taxon>
        <taxon>Escherichia</taxon>
    </lineage>
</organism>
<reference evidence="1 2" key="1">
    <citation type="submission" date="2018-12" db="EMBL/GenBank/DDBJ databases">
        <title>Food and Water Safety Consortium.</title>
        <authorList>
            <person name="Tyson S."/>
            <person name="Peterson C.-L."/>
            <person name="Olson A."/>
            <person name="Tyler S."/>
            <person name="Cabral J."/>
            <person name="Lynch T."/>
            <person name="Knox N."/>
            <person name="Van Domselaar G."/>
            <person name="Graham M."/>
        </authorList>
    </citation>
    <scope>NUCLEOTIDE SEQUENCE [LARGE SCALE GENOMIC DNA]</scope>
    <source>
        <strain evidence="1 2">FWSEC0118</strain>
    </source>
</reference>
<gene>
    <name evidence="1" type="ORF">C9Z68_02555</name>
</gene>
<protein>
    <submittedName>
        <fullName evidence="1">Uncharacterized protein</fullName>
    </submittedName>
</protein>
<evidence type="ECO:0000313" key="1">
    <source>
        <dbReference type="EMBL" id="TJQ18605.1"/>
    </source>
</evidence>
<comment type="caution">
    <text evidence="1">The sequence shown here is derived from an EMBL/GenBank/DDBJ whole genome shotgun (WGS) entry which is preliminary data.</text>
</comment>
<proteinExistence type="predicted"/>
<sequence>MAQKEKTFFAFKRLFAYFVTEKLPRFACLLPALGQQKQAESREIFYRNLVSDASAIRSAALA</sequence>
<accession>A0A4T8J9R4</accession>
<dbReference type="EMBL" id="RRGJ01000002">
    <property type="protein sequence ID" value="TJQ18605.1"/>
    <property type="molecule type" value="Genomic_DNA"/>
</dbReference>